<dbReference type="RefSeq" id="WP_089945276.1">
    <property type="nucleotide sequence ID" value="NZ_FNOI01000001.1"/>
</dbReference>
<evidence type="ECO:0000313" key="9">
    <source>
        <dbReference type="Proteomes" id="UP000199441"/>
    </source>
</evidence>
<comment type="function">
    <text evidence="6">Part of the binding-protein-dependent transport system for phosphate; probably responsible for the translocation of the substrate across the membrane.</text>
</comment>
<keyword evidence="9" id="KW-1185">Reference proteome</keyword>
<dbReference type="EMBL" id="FNOI01000001">
    <property type="protein sequence ID" value="SDW38244.1"/>
    <property type="molecule type" value="Genomic_DNA"/>
</dbReference>
<keyword evidence="6" id="KW-1003">Cell membrane</keyword>
<dbReference type="NCBIfam" id="TIGR02138">
    <property type="entry name" value="phosphate_pstC"/>
    <property type="match status" value="1"/>
</dbReference>
<keyword evidence="6" id="KW-0592">Phosphate transport</keyword>
<protein>
    <recommendedName>
        <fullName evidence="6">Phosphate transport system permease protein</fullName>
    </recommendedName>
</protein>
<dbReference type="InterPro" id="IPR011864">
    <property type="entry name" value="Phosphate_PstC"/>
</dbReference>
<proteinExistence type="inferred from homology"/>
<evidence type="ECO:0000256" key="2">
    <source>
        <dbReference type="ARBA" id="ARBA00022692"/>
    </source>
</evidence>
<comment type="subcellular location">
    <subcellularLocation>
        <location evidence="6">Cell inner membrane</location>
        <topology evidence="6">Multi-pass membrane protein</topology>
    </subcellularLocation>
    <subcellularLocation>
        <location evidence="1 5">Cell membrane</location>
        <topology evidence="1 5">Multi-pass membrane protein</topology>
    </subcellularLocation>
</comment>
<dbReference type="GO" id="GO:0006817">
    <property type="term" value="P:phosphate ion transport"/>
    <property type="evidence" value="ECO:0007669"/>
    <property type="project" value="UniProtKB-KW"/>
</dbReference>
<keyword evidence="6" id="KW-0997">Cell inner membrane</keyword>
<evidence type="ECO:0000256" key="5">
    <source>
        <dbReference type="RuleBase" id="RU363032"/>
    </source>
</evidence>
<keyword evidence="2 5" id="KW-0812">Transmembrane</keyword>
<evidence type="ECO:0000256" key="4">
    <source>
        <dbReference type="ARBA" id="ARBA00023136"/>
    </source>
</evidence>
<evidence type="ECO:0000259" key="7">
    <source>
        <dbReference type="PROSITE" id="PS50928"/>
    </source>
</evidence>
<feature type="transmembrane region" description="Helical" evidence="5">
    <location>
        <begin position="48"/>
        <end position="68"/>
    </location>
</feature>
<sequence length="458" mass="48223">MLTVTFFAILALALAFYLVGRSRAVSVVGGEVHQLHSRPNFHGTLAMMLSAICGILALLVIGTAWGAYIERSLLADIMAAQPDLTPIEAELVLSDAHALASGGIASRSDALRIAMAEQVTSKGALHQWGTIAVSLGLTVLAGLWAIAKIAPEWRARNRSETIVRRVLMLTAIIAVLTTVGIVMSLIFETINFFDNIDWQIHKFLFGTTWSPLSGVQAGKLDPDKVGAIPLFAGTLMITVIAMLVAVPIGLLSAIYLSDFASARVRAWAKPMLELLAGIPTVVYGFFAAITLAPFIRNSGEAIGLTIASESALAAGIVMGIMIIPFISSLSDDVINAVPQSLRDGSYGLGATKGETIRQVVLPAALPGIVSAVLLGVSRAVGETMIVVMAAGQGANLTANPLEAVTTVTVQIVMLITGDTEASTAAGPAFTLGFTLFCVTLLMNIAAQRVVHKYRELYD</sequence>
<dbReference type="Pfam" id="PF00528">
    <property type="entry name" value="BPD_transp_1"/>
    <property type="match status" value="1"/>
</dbReference>
<feature type="transmembrane region" description="Helical" evidence="5">
    <location>
        <begin position="424"/>
        <end position="446"/>
    </location>
</feature>
<feature type="transmembrane region" description="Helical" evidence="5">
    <location>
        <begin position="166"/>
        <end position="187"/>
    </location>
</feature>
<gene>
    <name evidence="8" type="ORF">SAMN04488001_1044</name>
</gene>
<dbReference type="InterPro" id="IPR035906">
    <property type="entry name" value="MetI-like_sf"/>
</dbReference>
<feature type="transmembrane region" description="Helical" evidence="5">
    <location>
        <begin position="301"/>
        <end position="326"/>
    </location>
</feature>
<reference evidence="9" key="1">
    <citation type="submission" date="2016-10" db="EMBL/GenBank/DDBJ databases">
        <authorList>
            <person name="Varghese N."/>
            <person name="Submissions S."/>
        </authorList>
    </citation>
    <scope>NUCLEOTIDE SEQUENCE [LARGE SCALE GENOMIC DNA]</scope>
    <source>
        <strain evidence="9">DSM 26922</strain>
    </source>
</reference>
<dbReference type="GO" id="GO:0005886">
    <property type="term" value="C:plasma membrane"/>
    <property type="evidence" value="ECO:0007669"/>
    <property type="project" value="UniProtKB-SubCell"/>
</dbReference>
<evidence type="ECO:0000256" key="1">
    <source>
        <dbReference type="ARBA" id="ARBA00004651"/>
    </source>
</evidence>
<evidence type="ECO:0000256" key="3">
    <source>
        <dbReference type="ARBA" id="ARBA00022989"/>
    </source>
</evidence>
<feature type="domain" description="ABC transmembrane type-1" evidence="7">
    <location>
        <begin position="231"/>
        <end position="446"/>
    </location>
</feature>
<dbReference type="Gene3D" id="1.10.3720.10">
    <property type="entry name" value="MetI-like"/>
    <property type="match status" value="1"/>
</dbReference>
<dbReference type="AlphaFoldDB" id="A0A1H2T4T9"/>
<evidence type="ECO:0000313" key="8">
    <source>
        <dbReference type="EMBL" id="SDW38244.1"/>
    </source>
</evidence>
<dbReference type="Proteomes" id="UP000199441">
    <property type="component" value="Unassembled WGS sequence"/>
</dbReference>
<organism evidence="8 9">
    <name type="scientific">Litoreibacter albidus</name>
    <dbReference type="NCBI Taxonomy" id="670155"/>
    <lineage>
        <taxon>Bacteria</taxon>
        <taxon>Pseudomonadati</taxon>
        <taxon>Pseudomonadota</taxon>
        <taxon>Alphaproteobacteria</taxon>
        <taxon>Rhodobacterales</taxon>
        <taxon>Roseobacteraceae</taxon>
        <taxon>Litoreibacter</taxon>
    </lineage>
</organism>
<keyword evidence="3 5" id="KW-1133">Transmembrane helix</keyword>
<keyword evidence="4 5" id="KW-0472">Membrane</keyword>
<keyword evidence="5" id="KW-0813">Transport</keyword>
<dbReference type="CDD" id="cd06261">
    <property type="entry name" value="TM_PBP2"/>
    <property type="match status" value="1"/>
</dbReference>
<evidence type="ECO:0000256" key="6">
    <source>
        <dbReference type="RuleBase" id="RU363054"/>
    </source>
</evidence>
<dbReference type="OrthoDB" id="9785113at2"/>
<feature type="transmembrane region" description="Helical" evidence="5">
    <location>
        <begin position="230"/>
        <end position="254"/>
    </location>
</feature>
<dbReference type="PANTHER" id="PTHR42727">
    <property type="entry name" value="PHOSPHATE TRANSPORT SYSTEM PERMEASE PROTEIN"/>
    <property type="match status" value="1"/>
</dbReference>
<feature type="transmembrane region" description="Helical" evidence="5">
    <location>
        <begin position="359"/>
        <end position="380"/>
    </location>
</feature>
<dbReference type="InterPro" id="IPR000515">
    <property type="entry name" value="MetI-like"/>
</dbReference>
<name>A0A1H2T4T9_9RHOB</name>
<dbReference type="Pfam" id="PF12501">
    <property type="entry name" value="DUF3708"/>
    <property type="match status" value="1"/>
</dbReference>
<dbReference type="SUPFAM" id="SSF161098">
    <property type="entry name" value="MetI-like"/>
    <property type="match status" value="1"/>
</dbReference>
<dbReference type="GO" id="GO:0005315">
    <property type="term" value="F:phosphate transmembrane transporter activity"/>
    <property type="evidence" value="ECO:0007669"/>
    <property type="project" value="InterPro"/>
</dbReference>
<dbReference type="STRING" id="670155.SAMN04488001_1044"/>
<feature type="transmembrane region" description="Helical" evidence="5">
    <location>
        <begin position="274"/>
        <end position="295"/>
    </location>
</feature>
<dbReference type="InterPro" id="IPR022182">
    <property type="entry name" value="PstC_N"/>
</dbReference>
<dbReference type="PANTHER" id="PTHR42727:SF1">
    <property type="entry name" value="PHOSPHATE TRANSPORT SYSTEM PERMEASE"/>
    <property type="match status" value="1"/>
</dbReference>
<accession>A0A1H2T4T9</accession>
<comment type="similarity">
    <text evidence="6">Belongs to the binding-protein-dependent transport system permease family. CysTW subfamily.</text>
</comment>
<dbReference type="PROSITE" id="PS50928">
    <property type="entry name" value="ABC_TM1"/>
    <property type="match status" value="1"/>
</dbReference>